<keyword evidence="3" id="KW-0999">Mitochondrion inner membrane</keyword>
<evidence type="ECO:0000313" key="11">
    <source>
        <dbReference type="Proteomes" id="UP000570595"/>
    </source>
</evidence>
<dbReference type="PANTHER" id="PTHR10721:SF1">
    <property type="entry name" value="MITOCHONDRIAL IMPORT INNER MEMBRANE TRANSLOCASE SUBUNIT TIM44"/>
    <property type="match status" value="1"/>
</dbReference>
<feature type="domain" description="J" evidence="9">
    <location>
        <begin position="870"/>
        <end position="935"/>
    </location>
</feature>
<keyword evidence="7" id="KW-0175">Coiled coil</keyword>
<comment type="subcellular location">
    <subcellularLocation>
        <location evidence="1">Mitochondrion inner membrane</location>
    </subcellularLocation>
</comment>
<dbReference type="PRINTS" id="PR00625">
    <property type="entry name" value="JDOMAIN"/>
</dbReference>
<evidence type="ECO:0000313" key="10">
    <source>
        <dbReference type="EMBL" id="KAF4668184.1"/>
    </source>
</evidence>
<proteinExistence type="inferred from homology"/>
<dbReference type="Gene3D" id="3.40.1380.20">
    <property type="entry name" value="Pyruvate kinase, C-terminal domain"/>
    <property type="match status" value="1"/>
</dbReference>
<evidence type="ECO:0000256" key="3">
    <source>
        <dbReference type="ARBA" id="ARBA00022792"/>
    </source>
</evidence>
<dbReference type="GO" id="GO:0051087">
    <property type="term" value="F:protein-folding chaperone binding"/>
    <property type="evidence" value="ECO:0007669"/>
    <property type="project" value="TreeGrafter"/>
</dbReference>
<feature type="region of interest" description="Disordered" evidence="8">
    <location>
        <begin position="950"/>
        <end position="980"/>
    </location>
</feature>
<dbReference type="CDD" id="cd06257">
    <property type="entry name" value="DnaJ"/>
    <property type="match status" value="1"/>
</dbReference>
<feature type="region of interest" description="Disordered" evidence="8">
    <location>
        <begin position="1013"/>
        <end position="1032"/>
    </location>
</feature>
<dbReference type="SUPFAM" id="SSF52935">
    <property type="entry name" value="PK C-terminal domain-like"/>
    <property type="match status" value="1"/>
</dbReference>
<dbReference type="InterPro" id="IPR036918">
    <property type="entry name" value="Pyrv_Knase_C_sf"/>
</dbReference>
<keyword evidence="5" id="KW-0496">Mitochondrion</keyword>
<dbReference type="Pfam" id="PF00226">
    <property type="entry name" value="DnaJ"/>
    <property type="match status" value="1"/>
</dbReference>
<dbReference type="SMART" id="SM00978">
    <property type="entry name" value="Tim44"/>
    <property type="match status" value="1"/>
</dbReference>
<dbReference type="InterPro" id="IPR039544">
    <property type="entry name" value="Tim44-like"/>
</dbReference>
<protein>
    <submittedName>
        <fullName evidence="10">Mitochondrial import inner membrane translocase subunit TIM44</fullName>
    </submittedName>
</protein>
<dbReference type="GO" id="GO:0003824">
    <property type="term" value="F:catalytic activity"/>
    <property type="evidence" value="ECO:0007669"/>
    <property type="project" value="InterPro"/>
</dbReference>
<keyword evidence="4" id="KW-0809">Transit peptide</keyword>
<sequence>MTTGPSVEDQVMAMVSIADKRVRAMNETAAEADFESAPTPRLWSKDMPNMKVGAVVNVGSALEETLTEEYFSKLLSGGASVIVLDTTKGVFTEGVNPQALVDKLNMCVQKIRAAGKGSGVNRPFSLALSVGNNELAKLCVTKVAIPRGIGAVIIPPVRTGAEVSMFRSSVLGMRGRRIKIFVHTTTTKNIEDFLPTVDGIIVPPLTVNFRSICASANLAGKLVITDCGASPVGNLMAAVSVQSDTALLPDDAAAHAAATIHTLEGQASTAAVSFSCSTGTNSVVGAVVERAIAMQMDSANNTKLIVAFSDDGTTAAMLSRMRPTCKILAMSASEAVINFFTTLWGVEPLQTASYQSAEAVIQNVKDFCKETGLAASGGSCLLTGSAFFSTAHAARTAVVIGSRARQQPPRTVSQQRNNSSFIRQVMEQVRREAESDPKLKKAFEEVEKTASRVTETNEQLRARAEAQEAKLAAMREKMQSAKDRTKSLYEELRKHMPEGGTPEAGEAAKRTTPEWMKPVLEQLSMASARAREATSTLVDKASGFTRMMDKESSQGVEERLKQFQRAQAAMRDLEKDKEMREKAAEDPTAEPLPENPHGSALVVSERAQSTWERFGFTSSEDSRFLGGFFENPMVDRIFGETEIAQSIREMKETDPNFRLSQMAEDIEHVVAPRIIRWYLEGDVERLEAHCGEAAFAAVNASVNARHTQKLTLDTNILQPPMDVELKGAKTASEVDSPCFIFTFSTQQVNCLRNEFGEVVEGAVDDIRRVFYAMAVQKHPEPESRDLEHPWRIQELAIIGNQPSCQFFLGKHFTEVEGADAAAAFQPMILSVAFAPLRRSSGTVLGTGRVVRVLRIRGFASKGTSRGEKKNFYDILGIEQKATGEEVKEAYREMAKKWHPDRNPDDPLAADKFKEVCEAYATLGNQWKRTIYDQDMQFGAALDSQAKGEDWKEHYNKETPEQRNARRERYRRYAKGERNDVPQDEMPLSMMIKLLIAVPVVVWIGCILAPEFGPGERPSEPSRNDPGFDDKSVPLTRAYYNPILERWEKLKGVEEPPDPEKFYDVYEKNSAYARRTIDRDYLPQNRLTVLDVPKTKVHEPSVSVDDSGEVTPNNRSFYEGLAAVAIKENK</sequence>
<dbReference type="SUPFAM" id="SSF51621">
    <property type="entry name" value="Phosphoenolpyruvate/pyruvate domain"/>
    <property type="match status" value="1"/>
</dbReference>
<dbReference type="SUPFAM" id="SSF54427">
    <property type="entry name" value="NTF2-like"/>
    <property type="match status" value="1"/>
</dbReference>
<accession>A0A7J6M9I7</accession>
<dbReference type="GO" id="GO:0030150">
    <property type="term" value="P:protein import into mitochondrial matrix"/>
    <property type="evidence" value="ECO:0007669"/>
    <property type="project" value="TreeGrafter"/>
</dbReference>
<dbReference type="InterPro" id="IPR001623">
    <property type="entry name" value="DnaJ_domain"/>
</dbReference>
<dbReference type="OrthoDB" id="440177at2759"/>
<organism evidence="10 11">
    <name type="scientific">Perkinsus olseni</name>
    <name type="common">Perkinsus atlanticus</name>
    <dbReference type="NCBI Taxonomy" id="32597"/>
    <lineage>
        <taxon>Eukaryota</taxon>
        <taxon>Sar</taxon>
        <taxon>Alveolata</taxon>
        <taxon>Perkinsozoa</taxon>
        <taxon>Perkinsea</taxon>
        <taxon>Perkinsida</taxon>
        <taxon>Perkinsidae</taxon>
        <taxon>Perkinsus</taxon>
    </lineage>
</organism>
<dbReference type="Pfam" id="PF02887">
    <property type="entry name" value="PK_C"/>
    <property type="match status" value="1"/>
</dbReference>
<gene>
    <name evidence="10" type="primary">TIMM44_1</name>
    <name evidence="10" type="ORF">FOZ61_006986</name>
</gene>
<feature type="coiled-coil region" evidence="7">
    <location>
        <begin position="439"/>
        <end position="495"/>
    </location>
</feature>
<dbReference type="SUPFAM" id="SSF46565">
    <property type="entry name" value="Chaperone J-domain"/>
    <property type="match status" value="1"/>
</dbReference>
<dbReference type="Gene3D" id="1.10.287.110">
    <property type="entry name" value="DnaJ domain"/>
    <property type="match status" value="1"/>
</dbReference>
<name>A0A7J6M9I7_PEROL</name>
<feature type="compositionally biased region" description="Basic and acidic residues" evidence="8">
    <location>
        <begin position="1016"/>
        <end position="1031"/>
    </location>
</feature>
<dbReference type="GO" id="GO:0005743">
    <property type="term" value="C:mitochondrial inner membrane"/>
    <property type="evidence" value="ECO:0007669"/>
    <property type="project" value="UniProtKB-SubCell"/>
</dbReference>
<dbReference type="SMART" id="SM00271">
    <property type="entry name" value="DnaJ"/>
    <property type="match status" value="1"/>
</dbReference>
<keyword evidence="6" id="KW-0472">Membrane</keyword>
<evidence type="ECO:0000256" key="4">
    <source>
        <dbReference type="ARBA" id="ARBA00022946"/>
    </source>
</evidence>
<feature type="region of interest" description="Disordered" evidence="8">
    <location>
        <begin position="571"/>
        <end position="597"/>
    </location>
</feature>
<dbReference type="Gene3D" id="3.10.450.240">
    <property type="match status" value="1"/>
</dbReference>
<dbReference type="PANTHER" id="PTHR10721">
    <property type="entry name" value="MITOCHONDRIAL IMPORT INNER MEMBRANE TRANSLOCASE SUBUNIT TIM44"/>
    <property type="match status" value="1"/>
</dbReference>
<evidence type="ECO:0000256" key="6">
    <source>
        <dbReference type="ARBA" id="ARBA00023136"/>
    </source>
</evidence>
<comment type="caution">
    <text evidence="10">The sequence shown here is derived from an EMBL/GenBank/DDBJ whole genome shotgun (WGS) entry which is preliminary data.</text>
</comment>
<feature type="compositionally biased region" description="Basic and acidic residues" evidence="8">
    <location>
        <begin position="571"/>
        <end position="585"/>
    </location>
</feature>
<comment type="similarity">
    <text evidence="2">Belongs to the Tim44 family.</text>
</comment>
<dbReference type="EMBL" id="JABAHT010000041">
    <property type="protein sequence ID" value="KAF4668184.1"/>
    <property type="molecule type" value="Genomic_DNA"/>
</dbReference>
<dbReference type="InterPro" id="IPR015795">
    <property type="entry name" value="Pyrv_Knase_C"/>
</dbReference>
<dbReference type="InterPro" id="IPR032710">
    <property type="entry name" value="NTF2-like_dom_sf"/>
</dbReference>
<evidence type="ECO:0000259" key="9">
    <source>
        <dbReference type="PROSITE" id="PS50076"/>
    </source>
</evidence>
<evidence type="ECO:0000256" key="2">
    <source>
        <dbReference type="ARBA" id="ARBA00009597"/>
    </source>
</evidence>
<dbReference type="AlphaFoldDB" id="A0A7J6M9I7"/>
<reference evidence="10 11" key="1">
    <citation type="submission" date="2020-04" db="EMBL/GenBank/DDBJ databases">
        <title>Perkinsus olseni comparative genomics.</title>
        <authorList>
            <person name="Bogema D.R."/>
        </authorList>
    </citation>
    <scope>NUCLEOTIDE SEQUENCE [LARGE SCALE GENOMIC DNA]</scope>
    <source>
        <strain evidence="10">ATCC PRA-179</strain>
    </source>
</reference>
<dbReference type="PROSITE" id="PS50076">
    <property type="entry name" value="DNAJ_2"/>
    <property type="match status" value="1"/>
</dbReference>
<dbReference type="Pfam" id="PF04280">
    <property type="entry name" value="Tim44"/>
    <property type="match status" value="1"/>
</dbReference>
<evidence type="ECO:0000256" key="8">
    <source>
        <dbReference type="SAM" id="MobiDB-lite"/>
    </source>
</evidence>
<evidence type="ECO:0000256" key="5">
    <source>
        <dbReference type="ARBA" id="ARBA00023128"/>
    </source>
</evidence>
<dbReference type="InterPro" id="IPR036869">
    <property type="entry name" value="J_dom_sf"/>
</dbReference>
<dbReference type="Proteomes" id="UP000570595">
    <property type="component" value="Unassembled WGS sequence"/>
</dbReference>
<evidence type="ECO:0000256" key="1">
    <source>
        <dbReference type="ARBA" id="ARBA00004273"/>
    </source>
</evidence>
<evidence type="ECO:0000256" key="7">
    <source>
        <dbReference type="SAM" id="Coils"/>
    </source>
</evidence>
<dbReference type="InterPro" id="IPR015813">
    <property type="entry name" value="Pyrv/PenolPyrv_kinase-like_dom"/>
</dbReference>
<dbReference type="InterPro" id="IPR007379">
    <property type="entry name" value="Tim44-like_dom"/>
</dbReference>
<dbReference type="InterPro" id="IPR018253">
    <property type="entry name" value="DnaJ_domain_CS"/>
</dbReference>
<feature type="compositionally biased region" description="Basic and acidic residues" evidence="8">
    <location>
        <begin position="950"/>
        <end position="966"/>
    </location>
</feature>
<dbReference type="PROSITE" id="PS00636">
    <property type="entry name" value="DNAJ_1"/>
    <property type="match status" value="1"/>
</dbReference>